<sequence length="891" mass="98706">MAKAFHGRIDDTLDALIILEGCRQGILPTLTRRLLAAERGDPAHLSSSSESKDDQQVDGSGANSTATSKDTGAPKQTPLIMPGSVFVFDEGESGIYRWTDGRIWSPSRICGNFLVYRELLRKVPNQKCHTPADKARMKNGAALKDKLLKQKVEEDGLTVMGCVKGTFILKKDGLIKKTICVKGATVPMPHELQKLQGKSCSKNGYPPGFAVGDMQHLVCYEKSGAMENLHRPRDYKELRDLTLSKSFIITQKYRNPIEIRPPPSADGIFDPFDEYVTADRISEHTQRTTPKGSKDAKTEARTVDVKRRLDLEYEDGSSELSDAEDYADDDEAEPDGREQVEDDGFHRSNQGYPPQEQSFACPEPDRYKNEDTPMVSTDAYDAYDVAGHPYLTRNVQRRIQNLRQERASRTAPYFRSLSKRQPRRGMFPSIPDTDEMRQGSNLLHSHVPVTTAESYPSSQLAKSGAHRSFSPSLEYDLVPDRLSSVQEGYFRHDSNHSLGSSQTSRTLAFLYPGSSSGRNSDSSHSEDLAAWGLAHHANYNDREDFGNVHQVSDARYRPDDYYESQYSRPIQKGASHICPDVDPATEYHIGASLHQQMPFHTAGLMSSSQNVTFHPQVWYSSDIPHQVEAPIMEGMPSTSGPCECCSFAACGEPENTLSGSPFESCEVKSENFDVAVSAPTLVDTADGPQTMETSIEYFGPTDQLQAGTKSFPATPEESGDPPYQREHLKEESPLDPQTFSPAPESQEFPINTFDWSTVDQDQFNVVQQSSPTSSDYAEARRALGANEYMLHMQHLPLSQSSQTRLYPNQMNRKDGEPSSDVSTDPPSAYCQGNGVHEDLIFYSEMRSRVGLLEPSSDSASTHPLSDPAPSNIDDCSSGNVEGVSCCTADKL</sequence>
<evidence type="ECO:0000313" key="2">
    <source>
        <dbReference type="EMBL" id="GJJ74619.1"/>
    </source>
</evidence>
<dbReference type="GO" id="GO:0003677">
    <property type="term" value="F:DNA binding"/>
    <property type="evidence" value="ECO:0007669"/>
    <property type="project" value="TreeGrafter"/>
</dbReference>
<feature type="compositionally biased region" description="Basic and acidic residues" evidence="1">
    <location>
        <begin position="334"/>
        <end position="346"/>
    </location>
</feature>
<feature type="region of interest" description="Disordered" evidence="1">
    <location>
        <begin position="406"/>
        <end position="435"/>
    </location>
</feature>
<protein>
    <submittedName>
        <fullName evidence="2">Gti1/Pac2 family transcription factor</fullName>
    </submittedName>
</protein>
<evidence type="ECO:0000313" key="3">
    <source>
        <dbReference type="Proteomes" id="UP000827284"/>
    </source>
</evidence>
<feature type="region of interest" description="Disordered" evidence="1">
    <location>
        <begin position="796"/>
        <end position="830"/>
    </location>
</feature>
<feature type="region of interest" description="Disordered" evidence="1">
    <location>
        <begin position="703"/>
        <end position="748"/>
    </location>
</feature>
<feature type="region of interest" description="Disordered" evidence="1">
    <location>
        <begin position="280"/>
        <end position="373"/>
    </location>
</feature>
<evidence type="ECO:0000256" key="1">
    <source>
        <dbReference type="SAM" id="MobiDB-lite"/>
    </source>
</evidence>
<dbReference type="Pfam" id="PF09729">
    <property type="entry name" value="Gti1_Pac2"/>
    <property type="match status" value="2"/>
</dbReference>
<comment type="caution">
    <text evidence="2">The sequence shown here is derived from an EMBL/GenBank/DDBJ whole genome shotgun (WGS) entry which is preliminary data.</text>
</comment>
<dbReference type="PANTHER" id="PTHR28027">
    <property type="entry name" value="TRANSCRIPTIONAL REGULATOR MIT1"/>
    <property type="match status" value="1"/>
</dbReference>
<name>A0A9P3LXX1_9FUNG</name>
<feature type="compositionally biased region" description="Polar residues" evidence="1">
    <location>
        <begin position="57"/>
        <end position="70"/>
    </location>
</feature>
<dbReference type="EMBL" id="BQFW01000009">
    <property type="protein sequence ID" value="GJJ74619.1"/>
    <property type="molecule type" value="Genomic_DNA"/>
</dbReference>
<reference evidence="2" key="2">
    <citation type="journal article" date="2022" name="Microbiol. Resour. Announc.">
        <title>Whole-Genome Sequence of Entomortierella parvispora E1425, a Mucoromycotan Fungus Associated with Burkholderiaceae-Related Endosymbiotic Bacteria.</title>
        <authorList>
            <person name="Herlambang A."/>
            <person name="Guo Y."/>
            <person name="Takashima Y."/>
            <person name="Narisawa K."/>
            <person name="Ohta H."/>
            <person name="Nishizawa T."/>
        </authorList>
    </citation>
    <scope>NUCLEOTIDE SEQUENCE</scope>
    <source>
        <strain evidence="2">E1425</strain>
    </source>
</reference>
<feature type="compositionally biased region" description="Basic and acidic residues" evidence="1">
    <location>
        <begin position="280"/>
        <end position="311"/>
    </location>
</feature>
<dbReference type="InterPro" id="IPR018608">
    <property type="entry name" value="Gti1/Pac2"/>
</dbReference>
<feature type="region of interest" description="Disordered" evidence="1">
    <location>
        <begin position="852"/>
        <end position="880"/>
    </location>
</feature>
<feature type="compositionally biased region" description="Polar residues" evidence="1">
    <location>
        <begin position="347"/>
        <end position="358"/>
    </location>
</feature>
<feature type="compositionally biased region" description="Polar residues" evidence="1">
    <location>
        <begin position="796"/>
        <end position="810"/>
    </location>
</feature>
<dbReference type="OrthoDB" id="5572844at2759"/>
<dbReference type="AlphaFoldDB" id="A0A9P3LXX1"/>
<dbReference type="PANTHER" id="PTHR28027:SF2">
    <property type="entry name" value="TRANSCRIPTIONAL REGULATOR MIT1"/>
    <property type="match status" value="1"/>
</dbReference>
<dbReference type="Proteomes" id="UP000827284">
    <property type="component" value="Unassembled WGS sequence"/>
</dbReference>
<proteinExistence type="predicted"/>
<feature type="compositionally biased region" description="Basic and acidic residues" evidence="1">
    <location>
        <begin position="723"/>
        <end position="732"/>
    </location>
</feature>
<gene>
    <name evidence="2" type="ORF">EMPS_06977</name>
</gene>
<organism evidence="2 3">
    <name type="scientific">Entomortierella parvispora</name>
    <dbReference type="NCBI Taxonomy" id="205924"/>
    <lineage>
        <taxon>Eukaryota</taxon>
        <taxon>Fungi</taxon>
        <taxon>Fungi incertae sedis</taxon>
        <taxon>Mucoromycota</taxon>
        <taxon>Mortierellomycotina</taxon>
        <taxon>Mortierellomycetes</taxon>
        <taxon>Mortierellales</taxon>
        <taxon>Mortierellaceae</taxon>
        <taxon>Entomortierella</taxon>
    </lineage>
</organism>
<keyword evidence="3" id="KW-1185">Reference proteome</keyword>
<accession>A0A9P3LXX1</accession>
<reference evidence="2" key="1">
    <citation type="submission" date="2021-11" db="EMBL/GenBank/DDBJ databases">
        <authorList>
            <person name="Herlambang A."/>
            <person name="Guo Y."/>
            <person name="Takashima Y."/>
            <person name="Nishizawa T."/>
        </authorList>
    </citation>
    <scope>NUCLEOTIDE SEQUENCE</scope>
    <source>
        <strain evidence="2">E1425</strain>
    </source>
</reference>
<feature type="compositionally biased region" description="Acidic residues" evidence="1">
    <location>
        <begin position="312"/>
        <end position="333"/>
    </location>
</feature>
<feature type="region of interest" description="Disordered" evidence="1">
    <location>
        <begin position="40"/>
        <end position="77"/>
    </location>
</feature>